<dbReference type="InterPro" id="IPR001189">
    <property type="entry name" value="Mn/Fe_SOD"/>
</dbReference>
<organism evidence="7 8">
    <name type="scientific">Gaiella occulta</name>
    <dbReference type="NCBI Taxonomy" id="1002870"/>
    <lineage>
        <taxon>Bacteria</taxon>
        <taxon>Bacillati</taxon>
        <taxon>Actinomycetota</taxon>
        <taxon>Thermoleophilia</taxon>
        <taxon>Gaiellales</taxon>
        <taxon>Gaiellaceae</taxon>
        <taxon>Gaiella</taxon>
    </lineage>
</organism>
<gene>
    <name evidence="7" type="ORF">Gocc_0601</name>
</gene>
<reference evidence="8" key="2">
    <citation type="journal article" date="2019" name="MicrobiologyOpen">
        <title>High-quality draft genome sequence of Gaiella occulta isolated from a 150 meter deep mineral water borehole and comparison with the genome sequences of other deep-branching lineages of the phylum Actinobacteria.</title>
        <authorList>
            <person name="Severino R."/>
            <person name="Froufe H.J.C."/>
            <person name="Barroso C."/>
            <person name="Albuquerque L."/>
            <person name="Lobo-da-Cunha A."/>
            <person name="da Costa M.S."/>
            <person name="Egas C."/>
        </authorList>
    </citation>
    <scope>NUCLEOTIDE SEQUENCE [LARGE SCALE GENOMIC DNA]</scope>
    <source>
        <strain evidence="8">F2-233</strain>
    </source>
</reference>
<dbReference type="EMBL" id="QQZY01000001">
    <property type="protein sequence ID" value="RDI76182.1"/>
    <property type="molecule type" value="Genomic_DNA"/>
</dbReference>
<feature type="binding site" evidence="5">
    <location>
        <position position="30"/>
    </location>
    <ligand>
        <name>Mn(2+)</name>
        <dbReference type="ChEBI" id="CHEBI:29035"/>
    </ligand>
</feature>
<dbReference type="SUPFAM" id="SSF54719">
    <property type="entry name" value="Fe,Mn superoxide dismutase (SOD), C-terminal domain"/>
    <property type="match status" value="1"/>
</dbReference>
<dbReference type="InterPro" id="IPR036314">
    <property type="entry name" value="SOD_C_sf"/>
</dbReference>
<evidence type="ECO:0000256" key="5">
    <source>
        <dbReference type="PIRSR" id="PIRSR000349-1"/>
    </source>
</evidence>
<feature type="binding site" evidence="5">
    <location>
        <position position="165"/>
    </location>
    <ligand>
        <name>Mn(2+)</name>
        <dbReference type="ChEBI" id="CHEBI:29035"/>
    </ligand>
</feature>
<dbReference type="SUPFAM" id="SSF46609">
    <property type="entry name" value="Fe,Mn superoxide dismutase (SOD), N-terminal domain"/>
    <property type="match status" value="1"/>
</dbReference>
<evidence type="ECO:0000256" key="3">
    <source>
        <dbReference type="ARBA" id="ARBA00022723"/>
    </source>
</evidence>
<proteinExistence type="inferred from homology"/>
<feature type="domain" description="Manganese/iron superoxide dismutase C-terminal" evidence="6">
    <location>
        <begin position="94"/>
        <end position="192"/>
    </location>
</feature>
<keyword evidence="8" id="KW-1185">Reference proteome</keyword>
<dbReference type="InterPro" id="IPR019832">
    <property type="entry name" value="Mn/Fe_SOD_C"/>
</dbReference>
<evidence type="ECO:0000256" key="1">
    <source>
        <dbReference type="ARBA" id="ARBA00008714"/>
    </source>
</evidence>
<dbReference type="OrthoDB" id="9803125at2"/>
<dbReference type="Gene3D" id="3.55.40.20">
    <property type="entry name" value="Iron/manganese superoxide dismutase, C-terminal domain"/>
    <property type="match status" value="1"/>
</dbReference>
<keyword evidence="4" id="KW-0560">Oxidoreductase</keyword>
<evidence type="ECO:0000256" key="2">
    <source>
        <dbReference type="ARBA" id="ARBA00012682"/>
    </source>
</evidence>
<accession>A0A7M2Z2I3</accession>
<feature type="binding site" evidence="5">
    <location>
        <position position="161"/>
    </location>
    <ligand>
        <name>Mn(2+)</name>
        <dbReference type="ChEBI" id="CHEBI:29035"/>
    </ligand>
</feature>
<dbReference type="InterPro" id="IPR036324">
    <property type="entry name" value="Mn/Fe_SOD_N_sf"/>
</dbReference>
<comment type="caution">
    <text evidence="7">The sequence shown here is derived from an EMBL/GenBank/DDBJ whole genome shotgun (WGS) entry which is preliminary data.</text>
</comment>
<evidence type="ECO:0000256" key="4">
    <source>
        <dbReference type="ARBA" id="ARBA00023002"/>
    </source>
</evidence>
<protein>
    <recommendedName>
        <fullName evidence="2">superoxide dismutase</fullName>
        <ecNumber evidence="2">1.15.1.1</ecNumber>
    </recommendedName>
</protein>
<evidence type="ECO:0000313" key="7">
    <source>
        <dbReference type="EMBL" id="RDI76182.1"/>
    </source>
</evidence>
<dbReference type="Gene3D" id="1.10.287.990">
    <property type="entry name" value="Fe,Mn superoxide dismutase (SOD) domain"/>
    <property type="match status" value="1"/>
</dbReference>
<evidence type="ECO:0000313" key="8">
    <source>
        <dbReference type="Proteomes" id="UP000254134"/>
    </source>
</evidence>
<comment type="similarity">
    <text evidence="1">Belongs to the iron/manganese superoxide dismutase family.</text>
</comment>
<name>A0A7M2Z2I3_9ACTN</name>
<evidence type="ECO:0000259" key="6">
    <source>
        <dbReference type="Pfam" id="PF02777"/>
    </source>
</evidence>
<dbReference type="Pfam" id="PF02777">
    <property type="entry name" value="Sod_Fe_C"/>
    <property type="match status" value="1"/>
</dbReference>
<dbReference type="GO" id="GO:0046872">
    <property type="term" value="F:metal ion binding"/>
    <property type="evidence" value="ECO:0007669"/>
    <property type="project" value="UniProtKB-KW"/>
</dbReference>
<dbReference type="EC" id="1.15.1.1" evidence="2"/>
<dbReference type="PANTHER" id="PTHR11404:SF6">
    <property type="entry name" value="SUPEROXIDE DISMUTASE [MN], MITOCHONDRIAL"/>
    <property type="match status" value="1"/>
</dbReference>
<dbReference type="InterPro" id="IPR050265">
    <property type="entry name" value="Fe/Mn_Superoxide_Dismutase"/>
</dbReference>
<reference evidence="7 8" key="1">
    <citation type="submission" date="2018-07" db="EMBL/GenBank/DDBJ databases">
        <title>High-quality-draft genome sequence of Gaiella occulta.</title>
        <authorList>
            <person name="Severino R."/>
            <person name="Froufe H.J.C."/>
            <person name="Rainey F.A."/>
            <person name="Barroso C."/>
            <person name="Albuquerque L."/>
            <person name="Lobo-Da-Cunha A."/>
            <person name="Da Costa M.S."/>
            <person name="Egas C."/>
        </authorList>
    </citation>
    <scope>NUCLEOTIDE SEQUENCE [LARGE SCALE GENOMIC DNA]</scope>
    <source>
        <strain evidence="7 8">F2-233</strain>
    </source>
</reference>
<dbReference type="PIRSF" id="PIRSF000349">
    <property type="entry name" value="SODismutase"/>
    <property type="match status" value="1"/>
</dbReference>
<dbReference type="PANTHER" id="PTHR11404">
    <property type="entry name" value="SUPEROXIDE DISMUTASE 2"/>
    <property type="match status" value="1"/>
</dbReference>
<keyword evidence="3 5" id="KW-0479">Metal-binding</keyword>
<dbReference type="AlphaFoldDB" id="A0A7M2Z2I3"/>
<sequence length="203" mass="22639">MSNVVEITPRELKPALLELDGISRASIEAHHRLYKGYVSKRNEILGLLESADRASANQVYSELRALKVDLAFALGGIKNHEVYFAHLGGAGGEPTGAIGALIRRDFGSAEAWRSDLRATGMAARGWAWTIYDWDEQRLFNAIGDAQNTYPIWNATPLVALDVYEHAYFLDYQTDRGSYIDAFFANLDWGVINGWIDLYGIPRA</sequence>
<dbReference type="RefSeq" id="WP_114795019.1">
    <property type="nucleotide sequence ID" value="NZ_QQZY01000001.1"/>
</dbReference>
<dbReference type="Proteomes" id="UP000254134">
    <property type="component" value="Unassembled WGS sequence"/>
</dbReference>
<dbReference type="GO" id="GO:0004784">
    <property type="term" value="F:superoxide dismutase activity"/>
    <property type="evidence" value="ECO:0007669"/>
    <property type="project" value="UniProtKB-EC"/>
</dbReference>
<feature type="binding site" evidence="5">
    <location>
        <position position="80"/>
    </location>
    <ligand>
        <name>Mn(2+)</name>
        <dbReference type="ChEBI" id="CHEBI:29035"/>
    </ligand>
</feature>